<dbReference type="Gene3D" id="1.10.287.950">
    <property type="entry name" value="Methyl-accepting chemotaxis protein"/>
    <property type="match status" value="1"/>
</dbReference>
<evidence type="ECO:0000256" key="4">
    <source>
        <dbReference type="PROSITE-ProRule" id="PRU00284"/>
    </source>
</evidence>
<reference evidence="9" key="1">
    <citation type="journal article" date="2019" name="Int. J. Syst. Evol. Microbiol.">
        <title>The Global Catalogue of Microorganisms (GCM) 10K type strain sequencing project: providing services to taxonomists for standard genome sequencing and annotation.</title>
        <authorList>
            <consortium name="The Broad Institute Genomics Platform"/>
            <consortium name="The Broad Institute Genome Sequencing Center for Infectious Disease"/>
            <person name="Wu L."/>
            <person name="Ma J."/>
        </authorList>
    </citation>
    <scope>NUCLEOTIDE SEQUENCE [LARGE SCALE GENOMIC DNA]</scope>
    <source>
        <strain evidence="9">CGMCC 1.10130</strain>
    </source>
</reference>
<dbReference type="EMBL" id="BMDX01000001">
    <property type="protein sequence ID" value="GGA63101.1"/>
    <property type="molecule type" value="Genomic_DNA"/>
</dbReference>
<dbReference type="GO" id="GO:0007165">
    <property type="term" value="P:signal transduction"/>
    <property type="evidence" value="ECO:0007669"/>
    <property type="project" value="UniProtKB-KW"/>
</dbReference>
<feature type="domain" description="Methyl-accepting transducer" evidence="6">
    <location>
        <begin position="403"/>
        <end position="639"/>
    </location>
</feature>
<evidence type="ECO:0000259" key="6">
    <source>
        <dbReference type="PROSITE" id="PS50111"/>
    </source>
</evidence>
<evidence type="ECO:0000313" key="8">
    <source>
        <dbReference type="EMBL" id="GGA63101.1"/>
    </source>
</evidence>
<dbReference type="InterPro" id="IPR029151">
    <property type="entry name" value="Sensor-like_sf"/>
</dbReference>
<dbReference type="Proteomes" id="UP000619743">
    <property type="component" value="Unassembled WGS sequence"/>
</dbReference>
<keyword evidence="9" id="KW-1185">Reference proteome</keyword>
<dbReference type="PROSITE" id="PS50885">
    <property type="entry name" value="HAMP"/>
    <property type="match status" value="1"/>
</dbReference>
<dbReference type="Gene3D" id="3.30.450.20">
    <property type="entry name" value="PAS domain"/>
    <property type="match status" value="1"/>
</dbReference>
<dbReference type="InterPro" id="IPR004089">
    <property type="entry name" value="MCPsignal_dom"/>
</dbReference>
<dbReference type="RefSeq" id="WP_087504058.1">
    <property type="nucleotide sequence ID" value="NZ_BMDX01000001.1"/>
</dbReference>
<gene>
    <name evidence="8" type="ORF">GCM10011369_00490</name>
</gene>
<keyword evidence="5" id="KW-1133">Transmembrane helix</keyword>
<dbReference type="SUPFAM" id="SSF103190">
    <property type="entry name" value="Sensory domain-like"/>
    <property type="match status" value="1"/>
</dbReference>
<dbReference type="Pfam" id="PF17201">
    <property type="entry name" value="Cache_3-Cache_2"/>
    <property type="match status" value="1"/>
</dbReference>
<keyword evidence="5" id="KW-0812">Transmembrane</keyword>
<dbReference type="OrthoDB" id="9763018at2"/>
<organism evidence="8 9">
    <name type="scientific">Neiella marina</name>
    <dbReference type="NCBI Taxonomy" id="508461"/>
    <lineage>
        <taxon>Bacteria</taxon>
        <taxon>Pseudomonadati</taxon>
        <taxon>Pseudomonadota</taxon>
        <taxon>Gammaproteobacteria</taxon>
        <taxon>Alteromonadales</taxon>
        <taxon>Echinimonadaceae</taxon>
        <taxon>Neiella</taxon>
    </lineage>
</organism>
<dbReference type="FunFam" id="1.10.287.950:FF:000001">
    <property type="entry name" value="Methyl-accepting chemotaxis sensory transducer"/>
    <property type="match status" value="1"/>
</dbReference>
<keyword evidence="2 4" id="KW-0807">Transducer</keyword>
<dbReference type="InterPro" id="IPR033462">
    <property type="entry name" value="Cache_3-Cache_2"/>
</dbReference>
<dbReference type="AlphaFoldDB" id="A0A8J2XMC1"/>
<comment type="similarity">
    <text evidence="3">Belongs to the methyl-accepting chemotaxis (MCP) protein family.</text>
</comment>
<keyword evidence="5" id="KW-0472">Membrane</keyword>
<accession>A0A8J2XMC1</accession>
<feature type="transmembrane region" description="Helical" evidence="5">
    <location>
        <begin position="319"/>
        <end position="342"/>
    </location>
</feature>
<dbReference type="InterPro" id="IPR003660">
    <property type="entry name" value="HAMP_dom"/>
</dbReference>
<evidence type="ECO:0000256" key="5">
    <source>
        <dbReference type="SAM" id="Phobius"/>
    </source>
</evidence>
<dbReference type="CDD" id="cd12912">
    <property type="entry name" value="PDC2_MCP_like"/>
    <property type="match status" value="1"/>
</dbReference>
<comment type="caution">
    <text evidence="8">The sequence shown here is derived from an EMBL/GenBank/DDBJ whole genome shotgun (WGS) entry which is preliminary data.</text>
</comment>
<evidence type="ECO:0000256" key="1">
    <source>
        <dbReference type="ARBA" id="ARBA00004370"/>
    </source>
</evidence>
<feature type="domain" description="HAMP" evidence="7">
    <location>
        <begin position="343"/>
        <end position="398"/>
    </location>
</feature>
<dbReference type="CDD" id="cd11386">
    <property type="entry name" value="MCP_signal"/>
    <property type="match status" value="1"/>
</dbReference>
<sequence length="674" mass="72819">MISLFRRMRIGRQIQLATILLILSAFVLTAWLVYQQAAKLLLDNLLAAQQSQVNALAQSIEGRYQSTLEVVKNQVHLWRDYRLKSLQLSSQTEQLNGFSVPQLMLDEQPVSAMPVLVDQFHRRTGSHATIFVRQGNDFLRVATSLKKSDGNRATGTLLGTSHPGYHQLVAGKAFSNSVNLFGERYLAYYLPLLDNGRVYAIAFAGMPLKAIMDDIFASLEQVVWGKTGYSMVADNADGDILFHPQSQLVGTSMLALKASDNSLPFANLLGQSEGVIQYPWRYQGVEAQKAVTFAHIERWNWVLLGGTFVDEITAQSKVLLVNIALIALFAVLGTVGLLTLILNRTLSPLEVLTAKVGDFGRGNISQKIADVEHNSRNEIHHLAGGLASMGSNLLDMVKQLRNSGGQLEDTAQHLENVAGDSRSQLAELDLQTNQLATAIEEVSASASSVAEQAESIASQVQGAELETTESADAIGHMVNEMTELGDDLTSSSKAIQAVAGFSARIQDVTKLIDDIAEQTNLLALNAAIEAARAGEHGRGFAVVADEVRQLAHRTQNSVQEVISSVEQLQMTSDNAVTMMEASRLKGEKVTATASGTGKAIAQLSQQICRISEMTQSIAATAEQQAQVSHELAAGVTQVRELSAKNLAGSEQTVGHAQSVSAEARSLNQQVAFFS</sequence>
<dbReference type="PANTHER" id="PTHR32089:SF120">
    <property type="entry name" value="METHYL-ACCEPTING CHEMOTAXIS PROTEIN TLPQ"/>
    <property type="match status" value="1"/>
</dbReference>
<dbReference type="PROSITE" id="PS50111">
    <property type="entry name" value="CHEMOTAXIS_TRANSDUC_2"/>
    <property type="match status" value="1"/>
</dbReference>
<dbReference type="SMART" id="SM00283">
    <property type="entry name" value="MA"/>
    <property type="match status" value="1"/>
</dbReference>
<dbReference type="GO" id="GO:0016020">
    <property type="term" value="C:membrane"/>
    <property type="evidence" value="ECO:0007669"/>
    <property type="project" value="UniProtKB-SubCell"/>
</dbReference>
<evidence type="ECO:0000256" key="3">
    <source>
        <dbReference type="ARBA" id="ARBA00029447"/>
    </source>
</evidence>
<evidence type="ECO:0000256" key="2">
    <source>
        <dbReference type="ARBA" id="ARBA00023224"/>
    </source>
</evidence>
<comment type="subcellular location">
    <subcellularLocation>
        <location evidence="1">Membrane</location>
    </subcellularLocation>
</comment>
<evidence type="ECO:0000313" key="9">
    <source>
        <dbReference type="Proteomes" id="UP000619743"/>
    </source>
</evidence>
<dbReference type="Pfam" id="PF00015">
    <property type="entry name" value="MCPsignal"/>
    <property type="match status" value="1"/>
</dbReference>
<evidence type="ECO:0000259" key="7">
    <source>
        <dbReference type="PROSITE" id="PS50885"/>
    </source>
</evidence>
<proteinExistence type="inferred from homology"/>
<dbReference type="GO" id="GO:0006935">
    <property type="term" value="P:chemotaxis"/>
    <property type="evidence" value="ECO:0007669"/>
    <property type="project" value="UniProtKB-ARBA"/>
</dbReference>
<name>A0A8J2XMC1_9GAMM</name>
<protein>
    <submittedName>
        <fullName evidence="8">Chemotaxis protein</fullName>
    </submittedName>
</protein>
<dbReference type="SUPFAM" id="SSF58104">
    <property type="entry name" value="Methyl-accepting chemotaxis protein (MCP) signaling domain"/>
    <property type="match status" value="1"/>
</dbReference>
<dbReference type="PANTHER" id="PTHR32089">
    <property type="entry name" value="METHYL-ACCEPTING CHEMOTAXIS PROTEIN MCPB"/>
    <property type="match status" value="1"/>
</dbReference>